<protein>
    <submittedName>
        <fullName evidence="1">Pimeloyl-ACP methyl ester carboxylesterase</fullName>
    </submittedName>
</protein>
<name>A0ABV2QF21_9BURK</name>
<evidence type="ECO:0000313" key="2">
    <source>
        <dbReference type="Proteomes" id="UP001549320"/>
    </source>
</evidence>
<dbReference type="SUPFAM" id="SSF53474">
    <property type="entry name" value="alpha/beta-Hydrolases"/>
    <property type="match status" value="1"/>
</dbReference>
<reference evidence="1 2" key="1">
    <citation type="submission" date="2024-06" db="EMBL/GenBank/DDBJ databases">
        <title>Sorghum-associated microbial communities from plants grown in Nebraska, USA.</title>
        <authorList>
            <person name="Schachtman D."/>
        </authorList>
    </citation>
    <scope>NUCLEOTIDE SEQUENCE [LARGE SCALE GENOMIC DNA]</scope>
    <source>
        <strain evidence="1 2">2709</strain>
    </source>
</reference>
<evidence type="ECO:0000313" key="1">
    <source>
        <dbReference type="EMBL" id="MET4579639.1"/>
    </source>
</evidence>
<keyword evidence="2" id="KW-1185">Reference proteome</keyword>
<gene>
    <name evidence="1" type="ORF">ABIE13_004776</name>
</gene>
<dbReference type="InterPro" id="IPR029058">
    <property type="entry name" value="AB_hydrolase_fold"/>
</dbReference>
<dbReference type="Gene3D" id="3.40.50.1820">
    <property type="entry name" value="alpha/beta hydrolase"/>
    <property type="match status" value="1"/>
</dbReference>
<sequence>MIKPFSWRSYGGWPVSGALEQIHDKVASVIYLDSFVPENGQSGADLVSPGLRKFLDDAMAQGQMSRAPPKAEVFVFERPEDAAWVTSKMTAQPNRVALQKITLTGGREKVARRAYIRTTRYKNERFDGYVKNLGQTPGWRVHELDAGHDAMVDKPEEVTRLFLQFS</sequence>
<accession>A0ABV2QF21</accession>
<dbReference type="Proteomes" id="UP001549320">
    <property type="component" value="Unassembled WGS sequence"/>
</dbReference>
<dbReference type="EMBL" id="JBEPSH010000010">
    <property type="protein sequence ID" value="MET4579639.1"/>
    <property type="molecule type" value="Genomic_DNA"/>
</dbReference>
<organism evidence="1 2">
    <name type="scientific">Ottowia thiooxydans</name>
    <dbReference type="NCBI Taxonomy" id="219182"/>
    <lineage>
        <taxon>Bacteria</taxon>
        <taxon>Pseudomonadati</taxon>
        <taxon>Pseudomonadota</taxon>
        <taxon>Betaproteobacteria</taxon>
        <taxon>Burkholderiales</taxon>
        <taxon>Comamonadaceae</taxon>
        <taxon>Ottowia</taxon>
    </lineage>
</organism>
<comment type="caution">
    <text evidence="1">The sequence shown here is derived from an EMBL/GenBank/DDBJ whole genome shotgun (WGS) entry which is preliminary data.</text>
</comment>
<proteinExistence type="predicted"/>
<dbReference type="RefSeq" id="WP_354447902.1">
    <property type="nucleotide sequence ID" value="NZ_JBEPSH010000010.1"/>
</dbReference>